<feature type="domain" description="DUF3447" evidence="2">
    <location>
        <begin position="251"/>
        <end position="309"/>
    </location>
</feature>
<proteinExistence type="predicted"/>
<keyword evidence="1" id="KW-1133">Transmembrane helix</keyword>
<keyword evidence="1" id="KW-0472">Membrane</keyword>
<dbReference type="EMBL" id="JAPFFF010000003">
    <property type="protein sequence ID" value="KAK8895173.1"/>
    <property type="molecule type" value="Genomic_DNA"/>
</dbReference>
<dbReference type="Pfam" id="PF11929">
    <property type="entry name" value="DUF3447"/>
    <property type="match status" value="1"/>
</dbReference>
<comment type="caution">
    <text evidence="3">The sequence shown here is derived from an EMBL/GenBank/DDBJ whole genome shotgun (WGS) entry which is preliminary data.</text>
</comment>
<feature type="transmembrane region" description="Helical" evidence="1">
    <location>
        <begin position="384"/>
        <end position="408"/>
    </location>
</feature>
<sequence>MQIDAPEYITTFQTINNKMMEIQQYIISHIDNNQSIEFLPEILQQANFLNEKSIFHDFLCFLNSISYSRVKSNQKDNIHEIILYLKDKIIQTFTENEICSIFCSNSPIFLFLYENKFIHYEQICNRRNFVFDNYFLSEKVEHQNQIIPNPIFSSQDEIYYINHLEEFRKNRKEYHSESIIAQYIRSDDIESFINYVSRSDMSLYSNIPQSIFESDFNLRYNLHSMIEYAAAFGALNIFKFLYSQLQVFPPEILKAAIIGGNPEIIHLLEDKGFTPNLFMLAETVKYHRNDVFDYFVTNYAFETDFDLFIDSIDSFNYFAMNEILRLHPEYLTNNEYLNKIFYDVCAVDCRIWFDILISLPAIDINYKNYEKDTDQVSIVFLNEILLYCIQIIILLCIELLVIINYTLLTLF</sequence>
<evidence type="ECO:0000256" key="1">
    <source>
        <dbReference type="SAM" id="Phobius"/>
    </source>
</evidence>
<gene>
    <name evidence="3" type="ORF">M9Y10_023615</name>
</gene>
<dbReference type="PANTHER" id="PTHR24159">
    <property type="match status" value="1"/>
</dbReference>
<evidence type="ECO:0000259" key="2">
    <source>
        <dbReference type="Pfam" id="PF11929"/>
    </source>
</evidence>
<reference evidence="3 4" key="1">
    <citation type="submission" date="2024-04" db="EMBL/GenBank/DDBJ databases">
        <title>Tritrichomonas musculus Genome.</title>
        <authorList>
            <person name="Alves-Ferreira E."/>
            <person name="Grigg M."/>
            <person name="Lorenzi H."/>
            <person name="Galac M."/>
        </authorList>
    </citation>
    <scope>NUCLEOTIDE SEQUENCE [LARGE SCALE GENOMIC DNA]</scope>
    <source>
        <strain evidence="3 4">EAF2021</strain>
    </source>
</reference>
<evidence type="ECO:0000313" key="3">
    <source>
        <dbReference type="EMBL" id="KAK8895173.1"/>
    </source>
</evidence>
<dbReference type="PANTHER" id="PTHR24159:SF5">
    <property type="entry name" value="ANK_REP_REGION DOMAIN-CONTAINING PROTEIN"/>
    <property type="match status" value="1"/>
</dbReference>
<keyword evidence="4" id="KW-1185">Reference proteome</keyword>
<evidence type="ECO:0000313" key="4">
    <source>
        <dbReference type="Proteomes" id="UP001470230"/>
    </source>
</evidence>
<dbReference type="SUPFAM" id="SSF48403">
    <property type="entry name" value="Ankyrin repeat"/>
    <property type="match status" value="1"/>
</dbReference>
<protein>
    <recommendedName>
        <fullName evidence="2">DUF3447 domain-containing protein</fullName>
    </recommendedName>
</protein>
<accession>A0ABR2KWF7</accession>
<dbReference type="Proteomes" id="UP001470230">
    <property type="component" value="Unassembled WGS sequence"/>
</dbReference>
<dbReference type="InterPro" id="IPR020683">
    <property type="entry name" value="DUF3447"/>
</dbReference>
<organism evidence="3 4">
    <name type="scientific">Tritrichomonas musculus</name>
    <dbReference type="NCBI Taxonomy" id="1915356"/>
    <lineage>
        <taxon>Eukaryota</taxon>
        <taxon>Metamonada</taxon>
        <taxon>Parabasalia</taxon>
        <taxon>Tritrichomonadida</taxon>
        <taxon>Tritrichomonadidae</taxon>
        <taxon>Tritrichomonas</taxon>
    </lineage>
</organism>
<name>A0ABR2KWF7_9EUKA</name>
<keyword evidence="1" id="KW-0812">Transmembrane</keyword>
<dbReference type="InterPro" id="IPR036770">
    <property type="entry name" value="Ankyrin_rpt-contain_sf"/>
</dbReference>